<dbReference type="RefSeq" id="WP_189268522.1">
    <property type="nucleotide sequence ID" value="NZ_BMML01000031.1"/>
</dbReference>
<keyword evidence="3" id="KW-1185">Reference proteome</keyword>
<name>A0A918CWQ9_9ACTN</name>
<gene>
    <name evidence="2" type="ORF">GCM10011578_087450</name>
</gene>
<dbReference type="AlphaFoldDB" id="A0A918CWQ9"/>
<protein>
    <submittedName>
        <fullName evidence="2">Uncharacterized protein</fullName>
    </submittedName>
</protein>
<comment type="caution">
    <text evidence="2">The sequence shown here is derived from an EMBL/GenBank/DDBJ whole genome shotgun (WGS) entry which is preliminary data.</text>
</comment>
<keyword evidence="1" id="KW-0472">Membrane</keyword>
<reference evidence="2" key="1">
    <citation type="journal article" date="2014" name="Int. J. Syst. Evol. Microbiol.">
        <title>Complete genome sequence of Corynebacterium casei LMG S-19264T (=DSM 44701T), isolated from a smear-ripened cheese.</title>
        <authorList>
            <consortium name="US DOE Joint Genome Institute (JGI-PGF)"/>
            <person name="Walter F."/>
            <person name="Albersmeier A."/>
            <person name="Kalinowski J."/>
            <person name="Ruckert C."/>
        </authorList>
    </citation>
    <scope>NUCLEOTIDE SEQUENCE</scope>
    <source>
        <strain evidence="2">CGMCC 4.7110</strain>
    </source>
</reference>
<organism evidence="2 3">
    <name type="scientific">Streptomyces fuscichromogenes</name>
    <dbReference type="NCBI Taxonomy" id="1324013"/>
    <lineage>
        <taxon>Bacteria</taxon>
        <taxon>Bacillati</taxon>
        <taxon>Actinomycetota</taxon>
        <taxon>Actinomycetes</taxon>
        <taxon>Kitasatosporales</taxon>
        <taxon>Streptomycetaceae</taxon>
        <taxon>Streptomyces</taxon>
    </lineage>
</organism>
<dbReference type="Proteomes" id="UP000653411">
    <property type="component" value="Unassembled WGS sequence"/>
</dbReference>
<evidence type="ECO:0000313" key="3">
    <source>
        <dbReference type="Proteomes" id="UP000653411"/>
    </source>
</evidence>
<keyword evidence="1" id="KW-1133">Transmembrane helix</keyword>
<proteinExistence type="predicted"/>
<feature type="transmembrane region" description="Helical" evidence="1">
    <location>
        <begin position="16"/>
        <end position="34"/>
    </location>
</feature>
<accession>A0A918CWQ9</accession>
<evidence type="ECO:0000256" key="1">
    <source>
        <dbReference type="SAM" id="Phobius"/>
    </source>
</evidence>
<dbReference type="EMBL" id="BMML01000031">
    <property type="protein sequence ID" value="GGN40185.1"/>
    <property type="molecule type" value="Genomic_DNA"/>
</dbReference>
<sequence length="239" mass="25533">MFAGAGVVAVFVSENQAGSVTLVVIGALFLLMAVSGRTIESVRIGDWEFTMSELRRQAAEQAHSGLTDQAQALLNVLKRLDPAADRDPAVHAVEITVFENRVLDAVETARAEGEQVERHPDSGLGEPLAVLVAQPDGVRIGTFAAYAPDDSGHISATSSDSFVRRAREVDCAAYLFVNGTLHQDDLARLAEGIQRDSGRPVGVETWTSTTQPAPLRPAIDGLLARVRGPQDERVTIPGQ</sequence>
<reference evidence="2" key="2">
    <citation type="submission" date="2020-09" db="EMBL/GenBank/DDBJ databases">
        <authorList>
            <person name="Sun Q."/>
            <person name="Zhou Y."/>
        </authorList>
    </citation>
    <scope>NUCLEOTIDE SEQUENCE</scope>
    <source>
        <strain evidence="2">CGMCC 4.7110</strain>
    </source>
</reference>
<evidence type="ECO:0000313" key="2">
    <source>
        <dbReference type="EMBL" id="GGN40185.1"/>
    </source>
</evidence>
<keyword evidence="1" id="KW-0812">Transmembrane</keyword>